<accession>A0AAN7VRC3</accession>
<comment type="caution">
    <text evidence="1">The sequence shown here is derived from an EMBL/GenBank/DDBJ whole genome shotgun (WGS) entry which is preliminary data.</text>
</comment>
<dbReference type="Proteomes" id="UP001310594">
    <property type="component" value="Unassembled WGS sequence"/>
</dbReference>
<name>A0AAN7VRC3_9PEZI</name>
<dbReference type="EMBL" id="JAVRQU010000024">
    <property type="protein sequence ID" value="KAK5690601.1"/>
    <property type="molecule type" value="Genomic_DNA"/>
</dbReference>
<protein>
    <submittedName>
        <fullName evidence="1">Uncharacterized protein</fullName>
    </submittedName>
</protein>
<organism evidence="1 2">
    <name type="scientific">Elasticomyces elasticus</name>
    <dbReference type="NCBI Taxonomy" id="574655"/>
    <lineage>
        <taxon>Eukaryota</taxon>
        <taxon>Fungi</taxon>
        <taxon>Dikarya</taxon>
        <taxon>Ascomycota</taxon>
        <taxon>Pezizomycotina</taxon>
        <taxon>Dothideomycetes</taxon>
        <taxon>Dothideomycetidae</taxon>
        <taxon>Mycosphaerellales</taxon>
        <taxon>Teratosphaeriaceae</taxon>
        <taxon>Elasticomyces</taxon>
    </lineage>
</organism>
<reference evidence="1" key="1">
    <citation type="submission" date="2023-08" db="EMBL/GenBank/DDBJ databases">
        <title>Black Yeasts Isolated from many extreme environments.</title>
        <authorList>
            <person name="Coleine C."/>
            <person name="Stajich J.E."/>
            <person name="Selbmann L."/>
        </authorList>
    </citation>
    <scope>NUCLEOTIDE SEQUENCE</scope>
    <source>
        <strain evidence="1">CCFEE 5810</strain>
    </source>
</reference>
<sequence length="111" mass="12385">MLVAKTDTPTKAGEEFFPVTKEDIRVLVGFKLRTREPVLWSVSTTVILKTRQGPSYGLDMFMATTNTLTETEAGGEFFPITKEDIRVLTGFVSRSDHENSGRKSRNEGLSI</sequence>
<proteinExistence type="predicted"/>
<gene>
    <name evidence="1" type="ORF">LTR97_012155</name>
</gene>
<evidence type="ECO:0000313" key="1">
    <source>
        <dbReference type="EMBL" id="KAK5690601.1"/>
    </source>
</evidence>
<evidence type="ECO:0000313" key="2">
    <source>
        <dbReference type="Proteomes" id="UP001310594"/>
    </source>
</evidence>
<dbReference type="AlphaFoldDB" id="A0AAN7VRC3"/>